<evidence type="ECO:0000256" key="13">
    <source>
        <dbReference type="RuleBase" id="RU361169"/>
    </source>
</evidence>
<evidence type="ECO:0000256" key="1">
    <source>
        <dbReference type="ARBA" id="ARBA00004191"/>
    </source>
</evidence>
<dbReference type="SUPFAM" id="SSF51126">
    <property type="entry name" value="Pectin lyase-like"/>
    <property type="match status" value="1"/>
</dbReference>
<dbReference type="Proteomes" id="UP000619265">
    <property type="component" value="Unassembled WGS sequence"/>
</dbReference>
<feature type="chain" id="PRO_5032533336" description="endo-polygalacturonase" evidence="14">
    <location>
        <begin position="23"/>
        <end position="403"/>
    </location>
</feature>
<dbReference type="AlphaFoldDB" id="A0A833WY87"/>
<keyword evidence="4" id="KW-0134">Cell wall</keyword>
<comment type="caution">
    <text evidence="15">The sequence shown here is derived from an EMBL/GenBank/DDBJ whole genome shotgun (WGS) entry which is preliminary data.</text>
</comment>
<gene>
    <name evidence="15" type="ORF">F2P56_031181</name>
</gene>
<dbReference type="InterPro" id="IPR012334">
    <property type="entry name" value="Pectin_lyas_fold"/>
</dbReference>
<keyword evidence="5" id="KW-0964">Secreted</keyword>
<dbReference type="InterPro" id="IPR000743">
    <property type="entry name" value="Glyco_hydro_28"/>
</dbReference>
<dbReference type="EC" id="3.2.1.15" evidence="3"/>
<keyword evidence="10" id="KW-0961">Cell wall biogenesis/degradation</keyword>
<dbReference type="Gene3D" id="2.160.20.10">
    <property type="entry name" value="Single-stranded right-handed beta-helix, Pectin lyase-like"/>
    <property type="match status" value="1"/>
</dbReference>
<evidence type="ECO:0000256" key="14">
    <source>
        <dbReference type="SAM" id="SignalP"/>
    </source>
</evidence>
<dbReference type="FunFam" id="2.160.20.10:FF:000032">
    <property type="entry name" value="Pectin lyase-like superfamily protein"/>
    <property type="match status" value="1"/>
</dbReference>
<organism evidence="15 16">
    <name type="scientific">Juglans regia</name>
    <name type="common">English walnut</name>
    <dbReference type="NCBI Taxonomy" id="51240"/>
    <lineage>
        <taxon>Eukaryota</taxon>
        <taxon>Viridiplantae</taxon>
        <taxon>Streptophyta</taxon>
        <taxon>Embryophyta</taxon>
        <taxon>Tracheophyta</taxon>
        <taxon>Spermatophyta</taxon>
        <taxon>Magnoliopsida</taxon>
        <taxon>eudicotyledons</taxon>
        <taxon>Gunneridae</taxon>
        <taxon>Pentapetalae</taxon>
        <taxon>rosids</taxon>
        <taxon>fabids</taxon>
        <taxon>Fagales</taxon>
        <taxon>Juglandaceae</taxon>
        <taxon>Juglans</taxon>
    </lineage>
</organism>
<dbReference type="GO" id="GO:0004650">
    <property type="term" value="F:polygalacturonase activity"/>
    <property type="evidence" value="ECO:0007669"/>
    <property type="project" value="UniProtKB-EC"/>
</dbReference>
<dbReference type="PROSITE" id="PS00502">
    <property type="entry name" value="POLYGALACTURONASE"/>
    <property type="match status" value="1"/>
</dbReference>
<dbReference type="Pfam" id="PF00295">
    <property type="entry name" value="Glyco_hydro_28"/>
    <property type="match status" value="1"/>
</dbReference>
<evidence type="ECO:0000256" key="10">
    <source>
        <dbReference type="ARBA" id="ARBA00023316"/>
    </source>
</evidence>
<keyword evidence="8 13" id="KW-0378">Hydrolase</keyword>
<evidence type="ECO:0000256" key="11">
    <source>
        <dbReference type="ARBA" id="ARBA00034074"/>
    </source>
</evidence>
<comment type="similarity">
    <text evidence="2 13">Belongs to the glycosyl hydrolase 28 family.</text>
</comment>
<evidence type="ECO:0000256" key="12">
    <source>
        <dbReference type="PROSITE-ProRule" id="PRU10052"/>
    </source>
</evidence>
<keyword evidence="9 13" id="KW-0326">Glycosidase</keyword>
<dbReference type="SMART" id="SM00710">
    <property type="entry name" value="PbH1"/>
    <property type="match status" value="4"/>
</dbReference>
<dbReference type="PANTHER" id="PTHR31375">
    <property type="match status" value="1"/>
</dbReference>
<comment type="subcellular location">
    <subcellularLocation>
        <location evidence="1">Secreted</location>
        <location evidence="1">Cell wall</location>
    </subcellularLocation>
</comment>
<reference evidence="15" key="2">
    <citation type="submission" date="2020-03" db="EMBL/GenBank/DDBJ databases">
        <title>Walnut 2.0.</title>
        <authorList>
            <person name="Marrano A."/>
            <person name="Britton M."/>
            <person name="Zimin A.V."/>
            <person name="Zaini P.A."/>
            <person name="Workman R."/>
            <person name="Puiu D."/>
            <person name="Bianco L."/>
            <person name="Allen B.J."/>
            <person name="Troggio M."/>
            <person name="Leslie C.A."/>
            <person name="Timp W."/>
            <person name="Dendekar A."/>
            <person name="Salzberg S.L."/>
            <person name="Neale D.B."/>
        </authorList>
    </citation>
    <scope>NUCLEOTIDE SEQUENCE</scope>
    <source>
        <tissue evidence="15">Leaves</tissue>
    </source>
</reference>
<protein>
    <recommendedName>
        <fullName evidence="3">endo-polygalacturonase</fullName>
        <ecNumber evidence="3">3.2.1.15</ecNumber>
    </recommendedName>
</protein>
<dbReference type="InterPro" id="IPR006626">
    <property type="entry name" value="PbH1"/>
</dbReference>
<evidence type="ECO:0000256" key="7">
    <source>
        <dbReference type="ARBA" id="ARBA00022737"/>
    </source>
</evidence>
<comment type="catalytic activity">
    <reaction evidence="11">
        <text>(1,4-alpha-D-galacturonosyl)n+m + H2O = (1,4-alpha-D-galacturonosyl)n + (1,4-alpha-D-galacturonosyl)m.</text>
        <dbReference type="EC" id="3.2.1.15"/>
    </reaction>
</comment>
<evidence type="ECO:0000256" key="6">
    <source>
        <dbReference type="ARBA" id="ARBA00022729"/>
    </source>
</evidence>
<evidence type="ECO:0000256" key="3">
    <source>
        <dbReference type="ARBA" id="ARBA00012736"/>
    </source>
</evidence>
<sequence length="403" mass="43687">MQGIVLTILLMIFMLIASPCSCARTQVFDVVRYGAFGNGKTDDSQAFLRAWSDMCKASRARGIPTLVIPRGKVFQLKPVAFLGPCNSNIVLVLVEGTIIAPVNTQEWKDKSMWIQFSNVNGLSITGNGNIDGQGSVWWKSCFPNKESWDCKNRPTALHFNNCNGLQLTKLRHLNSPRNHISISSCNGVHISHLNIFAPEESPNTDGIDISTSRNIEINNSVIQTGDDCIAINEGSSYINVSSVACGPGHGISIGSLGQNGKYETVEEVHVRDCNFTGTQNGARIKTWKGGSGYARKITFENIRVRNSQNPIIIDQNYDPFGTNAGSQKAVKVSDVTFKDVRGTAAKELAIDLTCSQGMGCTNIVLDEIDIQSSIPGKRTYSHCDNVHGTARACNPAVPCVASS</sequence>
<proteinExistence type="inferred from homology"/>
<keyword evidence="6 14" id="KW-0732">Signal</keyword>
<feature type="signal peptide" evidence="14">
    <location>
        <begin position="1"/>
        <end position="22"/>
    </location>
</feature>
<name>A0A833WY87_JUGRE</name>
<feature type="active site" evidence="12">
    <location>
        <position position="249"/>
    </location>
</feature>
<evidence type="ECO:0000256" key="5">
    <source>
        <dbReference type="ARBA" id="ARBA00022525"/>
    </source>
</evidence>
<evidence type="ECO:0000256" key="4">
    <source>
        <dbReference type="ARBA" id="ARBA00022512"/>
    </source>
</evidence>
<evidence type="ECO:0000256" key="9">
    <source>
        <dbReference type="ARBA" id="ARBA00023295"/>
    </source>
</evidence>
<evidence type="ECO:0000256" key="8">
    <source>
        <dbReference type="ARBA" id="ARBA00022801"/>
    </source>
</evidence>
<dbReference type="GO" id="GO:0005975">
    <property type="term" value="P:carbohydrate metabolic process"/>
    <property type="evidence" value="ECO:0007669"/>
    <property type="project" value="InterPro"/>
</dbReference>
<dbReference type="InterPro" id="IPR011050">
    <property type="entry name" value="Pectin_lyase_fold/virulence"/>
</dbReference>
<dbReference type="GO" id="GO:0071555">
    <property type="term" value="P:cell wall organization"/>
    <property type="evidence" value="ECO:0007669"/>
    <property type="project" value="UniProtKB-KW"/>
</dbReference>
<evidence type="ECO:0000313" key="15">
    <source>
        <dbReference type="EMBL" id="KAF5450864.1"/>
    </source>
</evidence>
<dbReference type="Gramene" id="Jr13_27710_p1">
    <property type="protein sequence ID" value="cds.Jr13_27710_p1"/>
    <property type="gene ID" value="Jr13_27710"/>
</dbReference>
<accession>A0A833WY87</accession>
<dbReference type="EMBL" id="LIHL02000013">
    <property type="protein sequence ID" value="KAF5450864.1"/>
    <property type="molecule type" value="Genomic_DNA"/>
</dbReference>
<evidence type="ECO:0000313" key="16">
    <source>
        <dbReference type="Proteomes" id="UP000619265"/>
    </source>
</evidence>
<keyword evidence="7" id="KW-0677">Repeat</keyword>
<reference evidence="15" key="1">
    <citation type="submission" date="2015-10" db="EMBL/GenBank/DDBJ databases">
        <authorList>
            <person name="Martinez-Garcia P.J."/>
            <person name="Crepeau M.W."/>
            <person name="Puiu D."/>
            <person name="Gonzalez-Ibeas D."/>
            <person name="Whalen J."/>
            <person name="Stevens K."/>
            <person name="Paul R."/>
            <person name="Butterfield T."/>
            <person name="Britton M."/>
            <person name="Reagan R."/>
            <person name="Chakraborty S."/>
            <person name="Walawage S.L."/>
            <person name="Vasquez-Gross H.A."/>
            <person name="Cardeno C."/>
            <person name="Famula R."/>
            <person name="Pratt K."/>
            <person name="Kuruganti S."/>
            <person name="Aradhya M.K."/>
            <person name="Leslie C.A."/>
            <person name="Dandekar A.M."/>
            <person name="Salzberg S.L."/>
            <person name="Wegrzyn J.L."/>
            <person name="Langley C.H."/>
            <person name="Neale D.B."/>
        </authorList>
    </citation>
    <scope>NUCLEOTIDE SEQUENCE</scope>
    <source>
        <tissue evidence="15">Leaves</tissue>
    </source>
</reference>
<evidence type="ECO:0000256" key="2">
    <source>
        <dbReference type="ARBA" id="ARBA00008834"/>
    </source>
</evidence>